<evidence type="ECO:0000256" key="2">
    <source>
        <dbReference type="ARBA" id="ARBA00012150"/>
    </source>
</evidence>
<evidence type="ECO:0000256" key="3">
    <source>
        <dbReference type="ARBA" id="ARBA00015991"/>
    </source>
</evidence>
<accession>A0A087BDB7</accession>
<dbReference type="eggNOG" id="COG1254">
    <property type="taxonomic scope" value="Bacteria"/>
</dbReference>
<dbReference type="EC" id="3.6.1.7" evidence="2 5"/>
<dbReference type="Gene3D" id="3.30.70.100">
    <property type="match status" value="1"/>
</dbReference>
<gene>
    <name evidence="8" type="ORF">BMERY_0507</name>
</gene>
<feature type="active site" evidence="5">
    <location>
        <position position="57"/>
    </location>
</feature>
<evidence type="ECO:0000259" key="7">
    <source>
        <dbReference type="PROSITE" id="PS51160"/>
    </source>
</evidence>
<keyword evidence="9" id="KW-1185">Reference proteome</keyword>
<organism evidence="8 9">
    <name type="scientific">Bifidobacterium merycicum</name>
    <dbReference type="NCBI Taxonomy" id="78345"/>
    <lineage>
        <taxon>Bacteria</taxon>
        <taxon>Bacillati</taxon>
        <taxon>Actinomycetota</taxon>
        <taxon>Actinomycetes</taxon>
        <taxon>Bifidobacteriales</taxon>
        <taxon>Bifidobacteriaceae</taxon>
        <taxon>Bifidobacterium</taxon>
    </lineage>
</organism>
<dbReference type="PANTHER" id="PTHR47268:SF4">
    <property type="entry name" value="ACYLPHOSPHATASE"/>
    <property type="match status" value="1"/>
</dbReference>
<dbReference type="GO" id="GO:0003998">
    <property type="term" value="F:acylphosphatase activity"/>
    <property type="evidence" value="ECO:0007669"/>
    <property type="project" value="UniProtKB-EC"/>
</dbReference>
<feature type="domain" description="Acylphosphatase-like" evidence="7">
    <location>
        <begin position="24"/>
        <end position="111"/>
    </location>
</feature>
<evidence type="ECO:0000256" key="6">
    <source>
        <dbReference type="RuleBase" id="RU004168"/>
    </source>
</evidence>
<comment type="caution">
    <text evidence="8">The sequence shown here is derived from an EMBL/GenBank/DDBJ whole genome shotgun (WGS) entry which is preliminary data.</text>
</comment>
<dbReference type="InterPro" id="IPR017968">
    <property type="entry name" value="Acylphosphatase_CS"/>
</dbReference>
<dbReference type="Proteomes" id="UP000029060">
    <property type="component" value="Unassembled WGS sequence"/>
</dbReference>
<dbReference type="EMBL" id="JGZC01000010">
    <property type="protein sequence ID" value="KFI69017.1"/>
    <property type="molecule type" value="Genomic_DNA"/>
</dbReference>
<dbReference type="InterPro" id="IPR020456">
    <property type="entry name" value="Acylphosphatase"/>
</dbReference>
<protein>
    <recommendedName>
        <fullName evidence="3 5">acylphosphatase</fullName>
        <ecNumber evidence="2 5">3.6.1.7</ecNumber>
    </recommendedName>
</protein>
<dbReference type="SUPFAM" id="SSF54975">
    <property type="entry name" value="Acylphosphatase/BLUF domain-like"/>
    <property type="match status" value="1"/>
</dbReference>
<dbReference type="InterPro" id="IPR036046">
    <property type="entry name" value="Acylphosphatase-like_dom_sf"/>
</dbReference>
<dbReference type="Pfam" id="PF00708">
    <property type="entry name" value="Acylphosphatase"/>
    <property type="match status" value="1"/>
</dbReference>
<comment type="catalytic activity">
    <reaction evidence="4 5">
        <text>an acyl phosphate + H2O = a carboxylate + phosphate + H(+)</text>
        <dbReference type="Rhea" id="RHEA:14965"/>
        <dbReference type="ChEBI" id="CHEBI:15377"/>
        <dbReference type="ChEBI" id="CHEBI:15378"/>
        <dbReference type="ChEBI" id="CHEBI:29067"/>
        <dbReference type="ChEBI" id="CHEBI:43474"/>
        <dbReference type="ChEBI" id="CHEBI:59918"/>
        <dbReference type="EC" id="3.6.1.7"/>
    </reaction>
</comment>
<comment type="similarity">
    <text evidence="1 6">Belongs to the acylphosphatase family.</text>
</comment>
<evidence type="ECO:0000313" key="9">
    <source>
        <dbReference type="Proteomes" id="UP000029060"/>
    </source>
</evidence>
<reference evidence="8 9" key="1">
    <citation type="submission" date="2014-03" db="EMBL/GenBank/DDBJ databases">
        <title>Genomics of Bifidobacteria.</title>
        <authorList>
            <person name="Ventura M."/>
            <person name="Milani C."/>
            <person name="Lugli G.A."/>
        </authorList>
    </citation>
    <scope>NUCLEOTIDE SEQUENCE [LARGE SCALE GENOMIC DNA]</scope>
    <source>
        <strain evidence="8 9">LMG 11341</strain>
    </source>
</reference>
<keyword evidence="5 8" id="KW-0378">Hydrolase</keyword>
<name>A0A087BDB7_9BIFI</name>
<dbReference type="PRINTS" id="PR00112">
    <property type="entry name" value="ACYLPHPHTASE"/>
</dbReference>
<evidence type="ECO:0000256" key="5">
    <source>
        <dbReference type="PROSITE-ProRule" id="PRU00520"/>
    </source>
</evidence>
<dbReference type="OrthoDB" id="3182027at2"/>
<dbReference type="AlphaFoldDB" id="A0A087BDB7"/>
<dbReference type="PANTHER" id="PTHR47268">
    <property type="entry name" value="ACYLPHOSPHATASE"/>
    <property type="match status" value="1"/>
</dbReference>
<evidence type="ECO:0000313" key="8">
    <source>
        <dbReference type="EMBL" id="KFI69017.1"/>
    </source>
</evidence>
<proteinExistence type="inferred from homology"/>
<feature type="active site" evidence="5">
    <location>
        <position position="39"/>
    </location>
</feature>
<sequence length="112" mass="12386">MDFRDDRRDPAERVARGEVCGEVRIHAVVSGMVQGVGYRYFTVTAALKLGLTGWVRNLMNGDVELEAQGSRGDVAVLISQLRLGPKWSEVSHVAVDEIDPVPAETNFRVRGY</sequence>
<dbReference type="PROSITE" id="PS51160">
    <property type="entry name" value="ACYLPHOSPHATASE_3"/>
    <property type="match status" value="1"/>
</dbReference>
<evidence type="ECO:0000256" key="4">
    <source>
        <dbReference type="ARBA" id="ARBA00047645"/>
    </source>
</evidence>
<dbReference type="STRING" id="78345.BMERY_0507"/>
<dbReference type="PROSITE" id="PS00151">
    <property type="entry name" value="ACYLPHOSPHATASE_2"/>
    <property type="match status" value="1"/>
</dbReference>
<dbReference type="InterPro" id="IPR001792">
    <property type="entry name" value="Acylphosphatase-like_dom"/>
</dbReference>
<evidence type="ECO:0000256" key="1">
    <source>
        <dbReference type="ARBA" id="ARBA00005614"/>
    </source>
</evidence>